<dbReference type="RefSeq" id="WP_133389816.1">
    <property type="nucleotide sequence ID" value="NZ_SMUW01000026.1"/>
</dbReference>
<feature type="signal peptide" evidence="1">
    <location>
        <begin position="1"/>
        <end position="21"/>
    </location>
</feature>
<keyword evidence="3" id="KW-1185">Reference proteome</keyword>
<evidence type="ECO:0000313" key="3">
    <source>
        <dbReference type="Proteomes" id="UP000295438"/>
    </source>
</evidence>
<keyword evidence="1" id="KW-0732">Signal</keyword>
<evidence type="ECO:0000256" key="1">
    <source>
        <dbReference type="SAM" id="SignalP"/>
    </source>
</evidence>
<protein>
    <recommendedName>
        <fullName evidence="4">Outer membrane protein beta-barrel domain-containing protein</fullName>
    </recommendedName>
</protein>
<dbReference type="AlphaFoldDB" id="A0A4R5V9K0"/>
<dbReference type="Proteomes" id="UP000295438">
    <property type="component" value="Unassembled WGS sequence"/>
</dbReference>
<evidence type="ECO:0000313" key="2">
    <source>
        <dbReference type="EMBL" id="TDK48828.1"/>
    </source>
</evidence>
<sequence>MRLISLLLSTLLFQLTVLGQAVSPPSQSAQDYIVRLDGQKVQGQILMDFKKVTFDQIEFLTPGGETEVFLPGELLEFGFESGRVFRTYEIPAKGNFVFGQLLFSSSLSLVKFVGDFYIDNGSELFELKKSNRTVVYQGQKVSKQIREYVATLKTLMEGECGTQLAASIEKSDLVESKLIDLLEMYHKCQGQSYDVFVDRSPFLKLGFALGVGVSAENFIGEKVSQSRQDQISISAYPHFFGGLTLHSFRNTPRFQLELRAYYSSFSGEINSSFEGSNGSLEIGEQPFNGTRIHFPIYLNYLFLKKGRTVFSGGPMVSFVSQEITYENGRINNWNSSRTEVVTFDRNHAQGLSSTVTYGAKLSSITPIGSDLQLLIEAQVMPISDVFTIELPNNSRSHSSLIFSISTGIRFR</sequence>
<accession>A0A4R5V9K0</accession>
<evidence type="ECO:0008006" key="4">
    <source>
        <dbReference type="Google" id="ProtNLM"/>
    </source>
</evidence>
<feature type="chain" id="PRO_5020289213" description="Outer membrane protein beta-barrel domain-containing protein" evidence="1">
    <location>
        <begin position="22"/>
        <end position="411"/>
    </location>
</feature>
<name>A0A4R5V9K0_9BACT</name>
<proteinExistence type="predicted"/>
<organism evidence="2 3">
    <name type="scientific">Algoriphagus formosus</name>
    <dbReference type="NCBI Taxonomy" id="2007308"/>
    <lineage>
        <taxon>Bacteria</taxon>
        <taxon>Pseudomonadati</taxon>
        <taxon>Bacteroidota</taxon>
        <taxon>Cytophagia</taxon>
        <taxon>Cytophagales</taxon>
        <taxon>Cyclobacteriaceae</taxon>
        <taxon>Algoriphagus</taxon>
    </lineage>
</organism>
<gene>
    <name evidence="2" type="ORF">E1898_03375</name>
</gene>
<reference evidence="2 3" key="1">
    <citation type="submission" date="2019-03" db="EMBL/GenBank/DDBJ databases">
        <title>Algoriphagus aquimaris sp. nov., isolated form marine sediment in Pohang, Korea.</title>
        <authorList>
            <person name="Kim J."/>
            <person name="Yoon S.-H."/>
            <person name="Lee S.-S."/>
        </authorList>
    </citation>
    <scope>NUCLEOTIDE SEQUENCE [LARGE SCALE GENOMIC DNA]</scope>
    <source>
        <strain evidence="2 3">F21</strain>
    </source>
</reference>
<dbReference type="EMBL" id="SMUW01000026">
    <property type="protein sequence ID" value="TDK48828.1"/>
    <property type="molecule type" value="Genomic_DNA"/>
</dbReference>
<comment type="caution">
    <text evidence="2">The sequence shown here is derived from an EMBL/GenBank/DDBJ whole genome shotgun (WGS) entry which is preliminary data.</text>
</comment>